<feature type="transmembrane region" description="Helical" evidence="6">
    <location>
        <begin position="390"/>
        <end position="409"/>
    </location>
</feature>
<protein>
    <submittedName>
        <fullName evidence="7">Polysaccharide transporter, PST family</fullName>
    </submittedName>
</protein>
<evidence type="ECO:0000256" key="4">
    <source>
        <dbReference type="ARBA" id="ARBA00022989"/>
    </source>
</evidence>
<dbReference type="PANTHER" id="PTHR30250">
    <property type="entry name" value="PST FAMILY PREDICTED COLANIC ACID TRANSPORTER"/>
    <property type="match status" value="1"/>
</dbReference>
<feature type="transmembrane region" description="Helical" evidence="6">
    <location>
        <begin position="258"/>
        <end position="278"/>
    </location>
</feature>
<keyword evidence="5 6" id="KW-0472">Membrane</keyword>
<keyword evidence="8" id="KW-1185">Reference proteome</keyword>
<dbReference type="GO" id="GO:0009246">
    <property type="term" value="P:enterobacterial common antigen biosynthetic process"/>
    <property type="evidence" value="ECO:0007669"/>
    <property type="project" value="InterPro"/>
</dbReference>
<organism evidence="7 8">
    <name type="scientific">Flavobacterium degerlachei</name>
    <dbReference type="NCBI Taxonomy" id="229203"/>
    <lineage>
        <taxon>Bacteria</taxon>
        <taxon>Pseudomonadati</taxon>
        <taxon>Bacteroidota</taxon>
        <taxon>Flavobacteriia</taxon>
        <taxon>Flavobacteriales</taxon>
        <taxon>Flavobacteriaceae</taxon>
        <taxon>Flavobacterium</taxon>
    </lineage>
</organism>
<feature type="transmembrane region" description="Helical" evidence="6">
    <location>
        <begin position="150"/>
        <end position="170"/>
    </location>
</feature>
<dbReference type="Pfam" id="PF13440">
    <property type="entry name" value="Polysacc_synt_3"/>
    <property type="match status" value="1"/>
</dbReference>
<feature type="transmembrane region" description="Helical" evidence="6">
    <location>
        <begin position="37"/>
        <end position="58"/>
    </location>
</feature>
<feature type="transmembrane region" description="Helical" evidence="6">
    <location>
        <begin position="176"/>
        <end position="196"/>
    </location>
</feature>
<dbReference type="OrthoDB" id="9769862at2"/>
<comment type="subcellular location">
    <subcellularLocation>
        <location evidence="1">Cell membrane</location>
        <topology evidence="1">Multi-pass membrane protein</topology>
    </subcellularLocation>
</comment>
<dbReference type="Proteomes" id="UP000198569">
    <property type="component" value="Unassembled WGS sequence"/>
</dbReference>
<dbReference type="AlphaFoldDB" id="A0A1H2VQE4"/>
<evidence type="ECO:0000313" key="8">
    <source>
        <dbReference type="Proteomes" id="UP000198569"/>
    </source>
</evidence>
<keyword evidence="3 6" id="KW-0812">Transmembrane</keyword>
<evidence type="ECO:0000256" key="5">
    <source>
        <dbReference type="ARBA" id="ARBA00023136"/>
    </source>
</evidence>
<dbReference type="PANTHER" id="PTHR30250:SF30">
    <property type="entry name" value="LIPID III FLIPPASE"/>
    <property type="match status" value="1"/>
</dbReference>
<dbReference type="InterPro" id="IPR050833">
    <property type="entry name" value="Poly_Biosynth_Transport"/>
</dbReference>
<feature type="transmembrane region" description="Helical" evidence="6">
    <location>
        <begin position="217"/>
        <end position="238"/>
    </location>
</feature>
<gene>
    <name evidence="7" type="ORF">SAMN05444338_104134</name>
</gene>
<sequence length="418" mass="47283">MQLVKTSIFSAIITVIRIASGFVANKVVAIYTGPGGVALIGAFSNFISIALTFANGAINNGVIKYASEYKGNERKQKLLYSTSFKISVYCSMLFGPILILFAPFFSDLVLTNDVYTNAIRVLGCSIVLYSLNSLLISILNGRHEIKMFTLVNTLGSIVGLVVTVILVYFFKVQGALYALVLSQSIVFFITLILVVKSKWFSWSYFTQPFNKIIARKLWGFSLMAIITAIAVPVSQILLRNLLIAEVSIEGAGYWQGMMKVSDGYLLLIVTSLSTYYLPKLASLKTDKDLQKEIFSGYKIILPSVLFGCIVIYYMRFFIIKLLYTPSFTPMESLFFWQLVGDFFKMAAWILSYLMLAKAMIKIFIITEIVFTILYVGLGYIFVHYFNLQGITMAFALNYIIYFLTMLFLFRRLIFKKFN</sequence>
<dbReference type="InterPro" id="IPR044550">
    <property type="entry name" value="WzxE"/>
</dbReference>
<reference evidence="8" key="1">
    <citation type="submission" date="2016-10" db="EMBL/GenBank/DDBJ databases">
        <authorList>
            <person name="Varghese N."/>
            <person name="Submissions S."/>
        </authorList>
    </citation>
    <scope>NUCLEOTIDE SEQUENCE [LARGE SCALE GENOMIC DNA]</scope>
    <source>
        <strain evidence="8">DSM 15718</strain>
    </source>
</reference>
<name>A0A1H2VQE4_9FLAO</name>
<proteinExistence type="predicted"/>
<evidence type="ECO:0000256" key="3">
    <source>
        <dbReference type="ARBA" id="ARBA00022692"/>
    </source>
</evidence>
<accession>A0A1H2VQE4</accession>
<keyword evidence="2" id="KW-1003">Cell membrane</keyword>
<feature type="transmembrane region" description="Helical" evidence="6">
    <location>
        <begin position="118"/>
        <end position="138"/>
    </location>
</feature>
<evidence type="ECO:0000256" key="6">
    <source>
        <dbReference type="SAM" id="Phobius"/>
    </source>
</evidence>
<feature type="transmembrane region" description="Helical" evidence="6">
    <location>
        <begin position="299"/>
        <end position="322"/>
    </location>
</feature>
<dbReference type="GO" id="GO:0005886">
    <property type="term" value="C:plasma membrane"/>
    <property type="evidence" value="ECO:0007669"/>
    <property type="project" value="UniProtKB-SubCell"/>
</dbReference>
<dbReference type="CDD" id="cd13125">
    <property type="entry name" value="MATE_like_10"/>
    <property type="match status" value="1"/>
</dbReference>
<feature type="transmembrane region" description="Helical" evidence="6">
    <location>
        <begin position="78"/>
        <end position="106"/>
    </location>
</feature>
<feature type="transmembrane region" description="Helical" evidence="6">
    <location>
        <begin position="362"/>
        <end position="384"/>
    </location>
</feature>
<dbReference type="STRING" id="229203.SAMN05444338_104134"/>
<evidence type="ECO:0000256" key="2">
    <source>
        <dbReference type="ARBA" id="ARBA00022475"/>
    </source>
</evidence>
<evidence type="ECO:0000313" key="7">
    <source>
        <dbReference type="EMBL" id="SDW70497.1"/>
    </source>
</evidence>
<dbReference type="RefSeq" id="WP_091430531.1">
    <property type="nucleotide sequence ID" value="NZ_FNMV01000004.1"/>
</dbReference>
<evidence type="ECO:0000256" key="1">
    <source>
        <dbReference type="ARBA" id="ARBA00004651"/>
    </source>
</evidence>
<keyword evidence="4 6" id="KW-1133">Transmembrane helix</keyword>
<feature type="transmembrane region" description="Helical" evidence="6">
    <location>
        <begin position="7"/>
        <end position="31"/>
    </location>
</feature>
<dbReference type="EMBL" id="FNMV01000004">
    <property type="protein sequence ID" value="SDW70497.1"/>
    <property type="molecule type" value="Genomic_DNA"/>
</dbReference>
<feature type="transmembrane region" description="Helical" evidence="6">
    <location>
        <begin position="334"/>
        <end position="355"/>
    </location>
</feature>